<comment type="caution">
    <text evidence="1">The sequence shown here is derived from an EMBL/GenBank/DDBJ whole genome shotgun (WGS) entry which is preliminary data.</text>
</comment>
<gene>
    <name evidence="1" type="ORF">E5J99_11455</name>
</gene>
<keyword evidence="2" id="KW-1185">Reference proteome</keyword>
<dbReference type="AlphaFoldDB" id="A0A4Z0PKZ4"/>
<reference evidence="1 2" key="1">
    <citation type="submission" date="2019-04" db="EMBL/GenBank/DDBJ databases">
        <authorList>
            <person name="Feng G."/>
            <person name="Zhang J."/>
            <person name="Zhu H."/>
        </authorList>
    </citation>
    <scope>NUCLEOTIDE SEQUENCE [LARGE SCALE GENOMIC DNA]</scope>
    <source>
        <strain evidence="1 2">JCM 17223</strain>
    </source>
</reference>
<organism evidence="1 2">
    <name type="scientific">Hymenobacter elongatus</name>
    <dbReference type="NCBI Taxonomy" id="877208"/>
    <lineage>
        <taxon>Bacteria</taxon>
        <taxon>Pseudomonadati</taxon>
        <taxon>Bacteroidota</taxon>
        <taxon>Cytophagia</taxon>
        <taxon>Cytophagales</taxon>
        <taxon>Hymenobacteraceae</taxon>
        <taxon>Hymenobacter</taxon>
    </lineage>
</organism>
<protein>
    <submittedName>
        <fullName evidence="1">Uncharacterized protein</fullName>
    </submittedName>
</protein>
<dbReference type="Proteomes" id="UP000297739">
    <property type="component" value="Unassembled WGS sequence"/>
</dbReference>
<sequence>MTITGKLNNGKAVLLDFVRNPGATTPPNTTNGLEAYLDGASGTAMSGTTTYNTQTKKADGTFSVTFPATGALTGSFSGVAVP</sequence>
<accession>A0A4Z0PKZ4</accession>
<evidence type="ECO:0000313" key="1">
    <source>
        <dbReference type="EMBL" id="TGE15807.1"/>
    </source>
</evidence>
<proteinExistence type="predicted"/>
<evidence type="ECO:0000313" key="2">
    <source>
        <dbReference type="Proteomes" id="UP000297739"/>
    </source>
</evidence>
<name>A0A4Z0PKZ4_9BACT</name>
<dbReference type="EMBL" id="SRLD01000020">
    <property type="protein sequence ID" value="TGE15807.1"/>
    <property type="molecule type" value="Genomic_DNA"/>
</dbReference>